<comment type="caution">
    <text evidence="1">The sequence shown here is derived from an EMBL/GenBank/DDBJ whole genome shotgun (WGS) entry which is preliminary data.</text>
</comment>
<evidence type="ECO:0008006" key="3">
    <source>
        <dbReference type="Google" id="ProtNLM"/>
    </source>
</evidence>
<protein>
    <recommendedName>
        <fullName evidence="3">HK97 gp10 family phage protein</fullName>
    </recommendedName>
</protein>
<sequence length="154" mass="17171">MGIEVTGVERLRMVLEQAGERAVRGVFKKMVSEAEGVRDLARKYAPVDDGNLEQAIKVQVEGGGRDERGRFARKSVAVYIDMSTPAENGRTVGDYAWEMHEHLTPYGPLQLGKRSQAKQDGQSEMVGGKFLERAAAERTKDMVDRLVIEARTYL</sequence>
<evidence type="ECO:0000313" key="1">
    <source>
        <dbReference type="EMBL" id="PLC44563.1"/>
    </source>
</evidence>
<dbReference type="EMBL" id="PKQE01000001">
    <property type="protein sequence ID" value="PLC44563.1"/>
    <property type="molecule type" value="Genomic_DNA"/>
</dbReference>
<organism evidence="1 2">
    <name type="scientific">Ralstonia pickettii</name>
    <name type="common">Burkholderia pickettii</name>
    <dbReference type="NCBI Taxonomy" id="329"/>
    <lineage>
        <taxon>Bacteria</taxon>
        <taxon>Pseudomonadati</taxon>
        <taxon>Pseudomonadota</taxon>
        <taxon>Betaproteobacteria</taxon>
        <taxon>Burkholderiales</taxon>
        <taxon>Burkholderiaceae</taxon>
        <taxon>Ralstonia</taxon>
    </lineage>
</organism>
<reference evidence="1 2" key="1">
    <citation type="submission" date="2017-12" db="EMBL/GenBank/DDBJ databases">
        <title>Draft genome sequence of Ralstonia pickettii 52.</title>
        <authorList>
            <person name="Zheng B."/>
        </authorList>
    </citation>
    <scope>NUCLEOTIDE SEQUENCE [LARGE SCALE GENOMIC DNA]</scope>
    <source>
        <strain evidence="1 2">52</strain>
    </source>
</reference>
<name>A0A2N4TY27_RALPI</name>
<dbReference type="RefSeq" id="WP_102064974.1">
    <property type="nucleotide sequence ID" value="NZ_PKQE01000001.1"/>
</dbReference>
<gene>
    <name evidence="1" type="ORF">C0Q88_07740</name>
</gene>
<evidence type="ECO:0000313" key="2">
    <source>
        <dbReference type="Proteomes" id="UP000234456"/>
    </source>
</evidence>
<proteinExistence type="predicted"/>
<dbReference type="Proteomes" id="UP000234456">
    <property type="component" value="Unassembled WGS sequence"/>
</dbReference>
<accession>A0A2N4TY27</accession>
<dbReference type="AlphaFoldDB" id="A0A2N4TY27"/>